<dbReference type="PANTHER" id="PTHR33621:SF2">
    <property type="entry name" value="RIBOSOMAL L1 DOMAIN-CONTAINING PROTEIN"/>
    <property type="match status" value="1"/>
</dbReference>
<feature type="compositionally biased region" description="Basic and acidic residues" evidence="1">
    <location>
        <begin position="89"/>
        <end position="98"/>
    </location>
</feature>
<name>A0A427A311_ENSVE</name>
<accession>A0A427A311</accession>
<proteinExistence type="predicted"/>
<gene>
    <name evidence="2" type="ORF">B296_00036306</name>
</gene>
<reference evidence="2 3" key="1">
    <citation type="journal article" date="2014" name="Agronomy (Basel)">
        <title>A Draft Genome Sequence for Ensete ventricosum, the Drought-Tolerant Tree Against Hunger.</title>
        <authorList>
            <person name="Harrison J."/>
            <person name="Moore K.A."/>
            <person name="Paszkiewicz K."/>
            <person name="Jones T."/>
            <person name="Grant M."/>
            <person name="Ambacheew D."/>
            <person name="Muzemil S."/>
            <person name="Studholme D.J."/>
        </authorList>
    </citation>
    <scope>NUCLEOTIDE SEQUENCE [LARGE SCALE GENOMIC DNA]</scope>
</reference>
<feature type="region of interest" description="Disordered" evidence="1">
    <location>
        <begin position="79"/>
        <end position="113"/>
    </location>
</feature>
<evidence type="ECO:0000313" key="3">
    <source>
        <dbReference type="Proteomes" id="UP000287651"/>
    </source>
</evidence>
<feature type="compositionally biased region" description="Basic and acidic residues" evidence="1">
    <location>
        <begin position="183"/>
        <end position="203"/>
    </location>
</feature>
<protein>
    <submittedName>
        <fullName evidence="2">Uncharacterized protein</fullName>
    </submittedName>
</protein>
<dbReference type="PANTHER" id="PTHR33621">
    <property type="entry name" value="ASPARTIC/GLUTAMIC ACID-RICH PROTEIN"/>
    <property type="match status" value="1"/>
</dbReference>
<comment type="caution">
    <text evidence="2">The sequence shown here is derived from an EMBL/GenBank/DDBJ whole genome shotgun (WGS) entry which is preliminary data.</text>
</comment>
<evidence type="ECO:0000313" key="2">
    <source>
        <dbReference type="EMBL" id="RRT70592.1"/>
    </source>
</evidence>
<evidence type="ECO:0000256" key="1">
    <source>
        <dbReference type="SAM" id="MobiDB-lite"/>
    </source>
</evidence>
<feature type="region of interest" description="Disordered" evidence="1">
    <location>
        <begin position="167"/>
        <end position="303"/>
    </location>
</feature>
<dbReference type="EMBL" id="AMZH03003960">
    <property type="protein sequence ID" value="RRT70592.1"/>
    <property type="molecule type" value="Genomic_DNA"/>
</dbReference>
<dbReference type="AlphaFoldDB" id="A0A427A311"/>
<dbReference type="Proteomes" id="UP000287651">
    <property type="component" value="Unassembled WGS sequence"/>
</dbReference>
<organism evidence="2 3">
    <name type="scientific">Ensete ventricosum</name>
    <name type="common">Abyssinian banana</name>
    <name type="synonym">Musa ensete</name>
    <dbReference type="NCBI Taxonomy" id="4639"/>
    <lineage>
        <taxon>Eukaryota</taxon>
        <taxon>Viridiplantae</taxon>
        <taxon>Streptophyta</taxon>
        <taxon>Embryophyta</taxon>
        <taxon>Tracheophyta</taxon>
        <taxon>Spermatophyta</taxon>
        <taxon>Magnoliopsida</taxon>
        <taxon>Liliopsida</taxon>
        <taxon>Zingiberales</taxon>
        <taxon>Musaceae</taxon>
        <taxon>Ensete</taxon>
    </lineage>
</organism>
<sequence length="394" mass="43085">MDLVDRDDASLLLSDEKPSDLGVGNASSHLCSMDLVDRDQEEILPSEISEQDCNLAVDITNLVASLLLSDEKSSDLAAANASHLSSMDSQEKLEKESDGDQEEILPSQIGEPDCNVAVVDTNLPRHQLVADPKEPEGLNVESSPKMEGGCEGEQINTNLPLHQLAVEPKEPEGFNAELSPETEGVRDREEEQMANRADRESSVLERTPLISSLVNPDIAGDAADEQSKREEEETEDEMETNSAPKKDDVVAFSPPQLGDLIGDSEVSPDEVTVEAVDASKLAKTSSPEVGDMMVDGHPADAKNSEIIVEVEKSENQKEADADEEKKSFGQLTMTEIGCGEVKVESDAEKQSLPVVVDLKNMSLRKLKLLYKEKKSNANVTNKVRRWMINYLRES</sequence>